<evidence type="ECO:0000313" key="3">
    <source>
        <dbReference type="Proteomes" id="UP001596505"/>
    </source>
</evidence>
<dbReference type="Proteomes" id="UP001596505">
    <property type="component" value="Unassembled WGS sequence"/>
</dbReference>
<accession>A0ABW2Q020</accession>
<dbReference type="RefSeq" id="WP_380969107.1">
    <property type="nucleotide sequence ID" value="NZ_JBHTCO010000042.1"/>
</dbReference>
<evidence type="ECO:0000313" key="2">
    <source>
        <dbReference type="EMBL" id="MFC7395021.1"/>
    </source>
</evidence>
<gene>
    <name evidence="2" type="ORF">ACFQRG_19090</name>
</gene>
<keyword evidence="3" id="KW-1185">Reference proteome</keyword>
<keyword evidence="1" id="KW-0812">Transmembrane</keyword>
<comment type="caution">
    <text evidence="2">The sequence shown here is derived from an EMBL/GenBank/DDBJ whole genome shotgun (WGS) entry which is preliminary data.</text>
</comment>
<protein>
    <recommendedName>
        <fullName evidence="4">Methyl-accepting chemotaxis protein</fullName>
    </recommendedName>
</protein>
<evidence type="ECO:0008006" key="4">
    <source>
        <dbReference type="Google" id="ProtNLM"/>
    </source>
</evidence>
<dbReference type="EMBL" id="JBHTCO010000042">
    <property type="protein sequence ID" value="MFC7395021.1"/>
    <property type="molecule type" value="Genomic_DNA"/>
</dbReference>
<keyword evidence="1" id="KW-1133">Transmembrane helix</keyword>
<proteinExistence type="predicted"/>
<name>A0ABW2Q020_9BACL</name>
<keyword evidence="1" id="KW-0472">Membrane</keyword>
<reference evidence="3" key="1">
    <citation type="journal article" date="2019" name="Int. J. Syst. Evol. Microbiol.">
        <title>The Global Catalogue of Microorganisms (GCM) 10K type strain sequencing project: providing services to taxonomists for standard genome sequencing and annotation.</title>
        <authorList>
            <consortium name="The Broad Institute Genomics Platform"/>
            <consortium name="The Broad Institute Genome Sequencing Center for Infectious Disease"/>
            <person name="Wu L."/>
            <person name="Ma J."/>
        </authorList>
    </citation>
    <scope>NUCLEOTIDE SEQUENCE [LARGE SCALE GENOMIC DNA]</scope>
    <source>
        <strain evidence="3">CGMCC 1.16305</strain>
    </source>
</reference>
<sequence>MKFLAKFKRFGLLPQMVLLISIIVFSSMFLGSLIFSLILKDVLIKNIDKHAMSIAKMTAADPRIIQAFDDKNPSKVMVLRQMLG</sequence>
<evidence type="ECO:0000256" key="1">
    <source>
        <dbReference type="SAM" id="Phobius"/>
    </source>
</evidence>
<organism evidence="2 3">
    <name type="scientific">Scopulibacillus cellulosilyticus</name>
    <dbReference type="NCBI Taxonomy" id="2665665"/>
    <lineage>
        <taxon>Bacteria</taxon>
        <taxon>Bacillati</taxon>
        <taxon>Bacillota</taxon>
        <taxon>Bacilli</taxon>
        <taxon>Bacillales</taxon>
        <taxon>Sporolactobacillaceae</taxon>
        <taxon>Scopulibacillus</taxon>
    </lineage>
</organism>
<feature type="transmembrane region" description="Helical" evidence="1">
    <location>
        <begin position="12"/>
        <end position="39"/>
    </location>
</feature>